<dbReference type="SMART" id="SM00052">
    <property type="entry name" value="EAL"/>
    <property type="match status" value="1"/>
</dbReference>
<evidence type="ECO:0000313" key="2">
    <source>
        <dbReference type="EMBL" id="MFD2706403.1"/>
    </source>
</evidence>
<dbReference type="EMBL" id="JBHUML010000005">
    <property type="protein sequence ID" value="MFD2706403.1"/>
    <property type="molecule type" value="Genomic_DNA"/>
</dbReference>
<dbReference type="Pfam" id="PF00563">
    <property type="entry name" value="EAL"/>
    <property type="match status" value="1"/>
</dbReference>
<dbReference type="RefSeq" id="WP_380713724.1">
    <property type="nucleotide sequence ID" value="NZ_JBHUML010000005.1"/>
</dbReference>
<protein>
    <submittedName>
        <fullName evidence="2">EAL and HDOD domain-containing protein</fullName>
    </submittedName>
</protein>
<dbReference type="InterPro" id="IPR050706">
    <property type="entry name" value="Cyclic-di-GMP_PDE-like"/>
</dbReference>
<feature type="domain" description="EAL" evidence="1">
    <location>
        <begin position="1"/>
        <end position="202"/>
    </location>
</feature>
<name>A0ABW5T4G3_9BACI</name>
<dbReference type="InterPro" id="IPR035919">
    <property type="entry name" value="EAL_sf"/>
</dbReference>
<gene>
    <name evidence="2" type="ORF">ACFSUB_13120</name>
</gene>
<dbReference type="PANTHER" id="PTHR33121">
    <property type="entry name" value="CYCLIC DI-GMP PHOSPHODIESTERASE PDEF"/>
    <property type="match status" value="1"/>
</dbReference>
<dbReference type="SUPFAM" id="SSF141868">
    <property type="entry name" value="EAL domain-like"/>
    <property type="match status" value="1"/>
</dbReference>
<dbReference type="Proteomes" id="UP001597520">
    <property type="component" value="Unassembled WGS sequence"/>
</dbReference>
<accession>A0ABW5T4G3</accession>
<dbReference type="PANTHER" id="PTHR33121:SF76">
    <property type="entry name" value="SIGNALING PROTEIN"/>
    <property type="match status" value="1"/>
</dbReference>
<keyword evidence="3" id="KW-1185">Reference proteome</keyword>
<dbReference type="PROSITE" id="PS50883">
    <property type="entry name" value="EAL"/>
    <property type="match status" value="1"/>
</dbReference>
<sequence length="202" mass="22987">MTGFVARQPIVTADEEIYGYELLYRASAEHDFFKEDPDTATSDVALKSLSCIEPDTVTGRHTAFINFTENSLLERLPHTLPASKITVEILENIKGSDEMVRILNELKHSGYQIALDDFVLDSTNEVFLSFADIIKVDWQHSSAANMERILEVQRHYDFILLAEKLESAAEFKEAESIGCSLFQGYYFGCPQLMECPAYKERR</sequence>
<proteinExistence type="predicted"/>
<evidence type="ECO:0000313" key="3">
    <source>
        <dbReference type="Proteomes" id="UP001597520"/>
    </source>
</evidence>
<dbReference type="Gene3D" id="3.20.20.450">
    <property type="entry name" value="EAL domain"/>
    <property type="match status" value="1"/>
</dbReference>
<organism evidence="2 3">
    <name type="scientific">Salibacterium lacus</name>
    <dbReference type="NCBI Taxonomy" id="1898109"/>
    <lineage>
        <taxon>Bacteria</taxon>
        <taxon>Bacillati</taxon>
        <taxon>Bacillota</taxon>
        <taxon>Bacilli</taxon>
        <taxon>Bacillales</taxon>
        <taxon>Bacillaceae</taxon>
    </lineage>
</organism>
<evidence type="ECO:0000259" key="1">
    <source>
        <dbReference type="PROSITE" id="PS50883"/>
    </source>
</evidence>
<reference evidence="3" key="1">
    <citation type="journal article" date="2019" name="Int. J. Syst. Evol. Microbiol.">
        <title>The Global Catalogue of Microorganisms (GCM) 10K type strain sequencing project: providing services to taxonomists for standard genome sequencing and annotation.</title>
        <authorList>
            <consortium name="The Broad Institute Genomics Platform"/>
            <consortium name="The Broad Institute Genome Sequencing Center for Infectious Disease"/>
            <person name="Wu L."/>
            <person name="Ma J."/>
        </authorList>
    </citation>
    <scope>NUCLEOTIDE SEQUENCE [LARGE SCALE GENOMIC DNA]</scope>
    <source>
        <strain evidence="3">KCTC 33792</strain>
    </source>
</reference>
<comment type="caution">
    <text evidence="2">The sequence shown here is derived from an EMBL/GenBank/DDBJ whole genome shotgun (WGS) entry which is preliminary data.</text>
</comment>
<dbReference type="InterPro" id="IPR001633">
    <property type="entry name" value="EAL_dom"/>
</dbReference>